<reference evidence="2 3" key="1">
    <citation type="journal article" date="2012" name="Genome Biol.">
        <title>Genome and low-iron response of an oceanic diatom adapted to chronic iron limitation.</title>
        <authorList>
            <person name="Lommer M."/>
            <person name="Specht M."/>
            <person name="Roy A.S."/>
            <person name="Kraemer L."/>
            <person name="Andreson R."/>
            <person name="Gutowska M.A."/>
            <person name="Wolf J."/>
            <person name="Bergner S.V."/>
            <person name="Schilhabel M.B."/>
            <person name="Klostermeier U.C."/>
            <person name="Beiko R.G."/>
            <person name="Rosenstiel P."/>
            <person name="Hippler M."/>
            <person name="Laroche J."/>
        </authorList>
    </citation>
    <scope>NUCLEOTIDE SEQUENCE [LARGE SCALE GENOMIC DNA]</scope>
    <source>
        <strain evidence="2 3">CCMP1005</strain>
    </source>
</reference>
<evidence type="ECO:0000256" key="1">
    <source>
        <dbReference type="SAM" id="MobiDB-lite"/>
    </source>
</evidence>
<feature type="region of interest" description="Disordered" evidence="1">
    <location>
        <begin position="73"/>
        <end position="118"/>
    </location>
</feature>
<sequence length="190" mass="19583">MAEGKEDTCAVPGMGPSRIFLYAQRPRRLGERGRVENVGWEGTPTTARRARRVENVGWDGTPTTARRAWSCGKRRVGGDAHGGSKARRVENVGWGGCGRERGRPGSSSNGGPVGAVPGGGVAVMSSGNCPPHPRIAAGSVVCPGGAAPGGGFPRAVRHWPCGFLGEGVHQKPGVFRADAPSGVVIVEDPS</sequence>
<proteinExistence type="predicted"/>
<dbReference type="AlphaFoldDB" id="K0SB03"/>
<evidence type="ECO:0000313" key="2">
    <source>
        <dbReference type="EMBL" id="EJK63273.1"/>
    </source>
</evidence>
<dbReference type="Proteomes" id="UP000266841">
    <property type="component" value="Unassembled WGS sequence"/>
</dbReference>
<accession>K0SB03</accession>
<organism evidence="2 3">
    <name type="scientific">Thalassiosira oceanica</name>
    <name type="common">Marine diatom</name>
    <dbReference type="NCBI Taxonomy" id="159749"/>
    <lineage>
        <taxon>Eukaryota</taxon>
        <taxon>Sar</taxon>
        <taxon>Stramenopiles</taxon>
        <taxon>Ochrophyta</taxon>
        <taxon>Bacillariophyta</taxon>
        <taxon>Coscinodiscophyceae</taxon>
        <taxon>Thalassiosirophycidae</taxon>
        <taxon>Thalassiosirales</taxon>
        <taxon>Thalassiosiraceae</taxon>
        <taxon>Thalassiosira</taxon>
    </lineage>
</organism>
<protein>
    <submittedName>
        <fullName evidence="2">Uncharacterized protein</fullName>
    </submittedName>
</protein>
<dbReference type="EMBL" id="AGNL01018348">
    <property type="protein sequence ID" value="EJK63273.1"/>
    <property type="molecule type" value="Genomic_DNA"/>
</dbReference>
<comment type="caution">
    <text evidence="2">The sequence shown here is derived from an EMBL/GenBank/DDBJ whole genome shotgun (WGS) entry which is preliminary data.</text>
</comment>
<evidence type="ECO:0000313" key="3">
    <source>
        <dbReference type="Proteomes" id="UP000266841"/>
    </source>
</evidence>
<gene>
    <name evidence="2" type="ORF">THAOC_16082</name>
</gene>
<name>K0SB03_THAOC</name>
<keyword evidence="3" id="KW-1185">Reference proteome</keyword>